<dbReference type="RefSeq" id="WP_262398971.1">
    <property type="nucleotide sequence ID" value="NZ_JACRTB010000003.1"/>
</dbReference>
<evidence type="ECO:0000256" key="1">
    <source>
        <dbReference type="SAM" id="Phobius"/>
    </source>
</evidence>
<dbReference type="Proteomes" id="UP000658131">
    <property type="component" value="Unassembled WGS sequence"/>
</dbReference>
<feature type="transmembrane region" description="Helical" evidence="1">
    <location>
        <begin position="419"/>
        <end position="434"/>
    </location>
</feature>
<feature type="transmembrane region" description="Helical" evidence="1">
    <location>
        <begin position="21"/>
        <end position="54"/>
    </location>
</feature>
<name>A0ABR7NG12_9FIRM</name>
<dbReference type="InterPro" id="IPR002823">
    <property type="entry name" value="DUF112_TM"/>
</dbReference>
<evidence type="ECO:0000313" key="3">
    <source>
        <dbReference type="EMBL" id="MBC8575326.1"/>
    </source>
</evidence>
<dbReference type="PANTHER" id="PTHR35342">
    <property type="entry name" value="TRICARBOXYLIC TRANSPORT PROTEIN"/>
    <property type="match status" value="1"/>
</dbReference>
<feature type="transmembrane region" description="Helical" evidence="1">
    <location>
        <begin position="362"/>
        <end position="384"/>
    </location>
</feature>
<gene>
    <name evidence="3" type="ORF">H8717_02720</name>
</gene>
<sequence>MLESLFASLPVIASQLFTPEVLFALFLGVVGGMVIGALPGLSATMGIALMIPFTYGMTPIAAIAMLMAIYTSAIAGGSISAILIHTPGTPSSAATALDGYPLTLQGKGLQALGVAMVSSMIGGLLSAIALLFLSPLLASAALKFGAPEYFLLACFGLSLIASLASDSLAKGLAAGCLGLIICTIGIDNDSAFPRFTFGSLHMMGGIPAVPALIGLFSIPQVLSLIGKSIERASSKEKMEIGEIKGRVLPPWSEFKLLIPTILRSSVLGIGVGILPGAGGDIGSWVGYNEAKRYSKHKELFGKGSFEGVCASEAANNAVTGGAMIPMLTLGIPGSAAAAVIMGGLMIQGMIPGAELFTAKATITYTVIFGFILANIFMGVVGLLIARYVVNVTKVPPGVLCPIIVVLSVVGSYAISQTMYSVYVMIVFGFLGYFMRRAKFPASATVLGMLLGSMAETGLRQSIVMAKGHLVTYYLTRPLCVALIALILLGIFLPVFLEKRKQKKAARG</sequence>
<keyword evidence="4" id="KW-1185">Reference proteome</keyword>
<feature type="transmembrane region" description="Helical" evidence="1">
    <location>
        <begin position="111"/>
        <end position="134"/>
    </location>
</feature>
<feature type="transmembrane region" description="Helical" evidence="1">
    <location>
        <begin position="441"/>
        <end position="462"/>
    </location>
</feature>
<feature type="transmembrane region" description="Helical" evidence="1">
    <location>
        <begin position="60"/>
        <end position="84"/>
    </location>
</feature>
<feature type="transmembrane region" description="Helical" evidence="1">
    <location>
        <begin position="474"/>
        <end position="496"/>
    </location>
</feature>
<proteinExistence type="predicted"/>
<keyword evidence="1" id="KW-0812">Transmembrane</keyword>
<keyword evidence="1" id="KW-1133">Transmembrane helix</keyword>
<evidence type="ECO:0000313" key="4">
    <source>
        <dbReference type="Proteomes" id="UP000658131"/>
    </source>
</evidence>
<protein>
    <submittedName>
        <fullName evidence="3">Tripartite tricarboxylate transporter permease</fullName>
    </submittedName>
</protein>
<dbReference type="PANTHER" id="PTHR35342:SF5">
    <property type="entry name" value="TRICARBOXYLIC TRANSPORT PROTEIN"/>
    <property type="match status" value="1"/>
</dbReference>
<feature type="domain" description="DUF112" evidence="2">
    <location>
        <begin position="22"/>
        <end position="446"/>
    </location>
</feature>
<feature type="transmembrane region" description="Helical" evidence="1">
    <location>
        <begin position="140"/>
        <end position="161"/>
    </location>
</feature>
<keyword evidence="1" id="KW-0472">Membrane</keyword>
<dbReference type="Pfam" id="PF01970">
    <property type="entry name" value="TctA"/>
    <property type="match status" value="1"/>
</dbReference>
<accession>A0ABR7NG12</accession>
<organism evidence="3 4">
    <name type="scientific">Yanshouia hominis</name>
    <dbReference type="NCBI Taxonomy" id="2763673"/>
    <lineage>
        <taxon>Bacteria</taxon>
        <taxon>Bacillati</taxon>
        <taxon>Bacillota</taxon>
        <taxon>Clostridia</taxon>
        <taxon>Eubacteriales</taxon>
        <taxon>Oscillospiraceae</taxon>
        <taxon>Yanshouia</taxon>
    </lineage>
</organism>
<comment type="caution">
    <text evidence="3">The sequence shown here is derived from an EMBL/GenBank/DDBJ whole genome shotgun (WGS) entry which is preliminary data.</text>
</comment>
<reference evidence="3 4" key="1">
    <citation type="submission" date="2020-08" db="EMBL/GenBank/DDBJ databases">
        <title>Genome public.</title>
        <authorList>
            <person name="Liu C."/>
            <person name="Sun Q."/>
        </authorList>
    </citation>
    <scope>NUCLEOTIDE SEQUENCE [LARGE SCALE GENOMIC DNA]</scope>
    <source>
        <strain evidence="3 4">BX1</strain>
    </source>
</reference>
<dbReference type="EMBL" id="JACRTB010000003">
    <property type="protein sequence ID" value="MBC8575326.1"/>
    <property type="molecule type" value="Genomic_DNA"/>
</dbReference>
<feature type="transmembrane region" description="Helical" evidence="1">
    <location>
        <begin position="329"/>
        <end position="350"/>
    </location>
</feature>
<evidence type="ECO:0000259" key="2">
    <source>
        <dbReference type="Pfam" id="PF01970"/>
    </source>
</evidence>
<feature type="transmembrane region" description="Helical" evidence="1">
    <location>
        <begin position="206"/>
        <end position="225"/>
    </location>
</feature>